<reference evidence="5 6" key="1">
    <citation type="submission" date="2011-06" db="EMBL/GenBank/DDBJ databases">
        <title>The draft genome of Thiocapsa marina 5811.</title>
        <authorList>
            <consortium name="US DOE Joint Genome Institute (JGI-PGF)"/>
            <person name="Lucas S."/>
            <person name="Han J."/>
            <person name="Cheng J.-F."/>
            <person name="Goodwin L."/>
            <person name="Pitluck S."/>
            <person name="Peters L."/>
            <person name="Land M.L."/>
            <person name="Hauser L."/>
            <person name="Vogl K."/>
            <person name="Liu Z."/>
            <person name="Imhoff J."/>
            <person name="Thiel V."/>
            <person name="Frigaard N.-U."/>
            <person name="Bryant D."/>
            <person name="Woyke T.J."/>
        </authorList>
    </citation>
    <scope>NUCLEOTIDE SEQUENCE [LARGE SCALE GENOMIC DNA]</scope>
    <source>
        <strain evidence="5 6">5811</strain>
    </source>
</reference>
<sequence length="170" mass="19516">MDKEQPVESARWYVVQSKPRQAQRAEINLMRQGYVVYHPRILLERVRQGKRQAVEDSLFTNYLFIQLRRWIDDWSPLRSTFGVCRLVSFGNEPLPVSDVLIECIRQRLATAPVQPVFQPGQVLRVNAGVLNELDAIFDAYDGEDRARLLIQILGRPTEVVLPLSSLARSA</sequence>
<dbReference type="GO" id="GO:0005829">
    <property type="term" value="C:cytosol"/>
    <property type="evidence" value="ECO:0007669"/>
    <property type="project" value="TreeGrafter"/>
</dbReference>
<dbReference type="PANTHER" id="PTHR30265:SF7">
    <property type="entry name" value="TRANSCRIPTION ANTITERMINATION PROTEIN RFAH"/>
    <property type="match status" value="1"/>
</dbReference>
<dbReference type="CDD" id="cd09892">
    <property type="entry name" value="NGN_SP_RfaH"/>
    <property type="match status" value="1"/>
</dbReference>
<dbReference type="InterPro" id="IPR036735">
    <property type="entry name" value="NGN_dom_sf"/>
</dbReference>
<dbReference type="InterPro" id="IPR006645">
    <property type="entry name" value="NGN-like_dom"/>
</dbReference>
<dbReference type="Gene3D" id="3.30.70.940">
    <property type="entry name" value="NusG, N-terminal domain"/>
    <property type="match status" value="1"/>
</dbReference>
<name>F9UG76_9GAMM</name>
<dbReference type="SUPFAM" id="SSF82679">
    <property type="entry name" value="N-utilization substance G protein NusG, N-terminal domain"/>
    <property type="match status" value="1"/>
</dbReference>
<dbReference type="GO" id="GO:0031564">
    <property type="term" value="P:transcription antitermination"/>
    <property type="evidence" value="ECO:0007669"/>
    <property type="project" value="UniProtKB-KW"/>
</dbReference>
<dbReference type="Pfam" id="PF02357">
    <property type="entry name" value="NusG"/>
    <property type="match status" value="1"/>
</dbReference>
<dbReference type="OrthoDB" id="9790639at2"/>
<feature type="domain" description="NusG-like N-terminal" evidence="4">
    <location>
        <begin position="9"/>
        <end position="108"/>
    </location>
</feature>
<evidence type="ECO:0000256" key="3">
    <source>
        <dbReference type="ARBA" id="ARBA00023163"/>
    </source>
</evidence>
<dbReference type="SMART" id="SM00738">
    <property type="entry name" value="NGN"/>
    <property type="match status" value="1"/>
</dbReference>
<dbReference type="STRING" id="768671.ThimaDRAFT_3929"/>
<dbReference type="eggNOG" id="COG0250">
    <property type="taxonomic scope" value="Bacteria"/>
</dbReference>
<keyword evidence="1" id="KW-0889">Transcription antitermination</keyword>
<keyword evidence="6" id="KW-1185">Reference proteome</keyword>
<protein>
    <submittedName>
        <fullName evidence="5">Transcriptional acivator RfaH</fullName>
    </submittedName>
</protein>
<organism evidence="5 6">
    <name type="scientific">Thiocapsa marina 5811</name>
    <dbReference type="NCBI Taxonomy" id="768671"/>
    <lineage>
        <taxon>Bacteria</taxon>
        <taxon>Pseudomonadati</taxon>
        <taxon>Pseudomonadota</taxon>
        <taxon>Gammaproteobacteria</taxon>
        <taxon>Chromatiales</taxon>
        <taxon>Chromatiaceae</taxon>
        <taxon>Thiocapsa</taxon>
    </lineage>
</organism>
<evidence type="ECO:0000259" key="4">
    <source>
        <dbReference type="SMART" id="SM00738"/>
    </source>
</evidence>
<dbReference type="GO" id="GO:0006354">
    <property type="term" value="P:DNA-templated transcription elongation"/>
    <property type="evidence" value="ECO:0007669"/>
    <property type="project" value="InterPro"/>
</dbReference>
<dbReference type="RefSeq" id="WP_007194801.1">
    <property type="nucleotide sequence ID" value="NZ_AFWV01000014.1"/>
</dbReference>
<evidence type="ECO:0000256" key="1">
    <source>
        <dbReference type="ARBA" id="ARBA00022814"/>
    </source>
</evidence>
<dbReference type="EMBL" id="AFWV01000014">
    <property type="protein sequence ID" value="EGV16802.1"/>
    <property type="molecule type" value="Genomic_DNA"/>
</dbReference>
<dbReference type="PANTHER" id="PTHR30265">
    <property type="entry name" value="RHO-INTERACTING TRANSCRIPTION TERMINATION FACTOR NUSG"/>
    <property type="match status" value="1"/>
</dbReference>
<evidence type="ECO:0000313" key="6">
    <source>
        <dbReference type="Proteomes" id="UP000005459"/>
    </source>
</evidence>
<keyword evidence="2" id="KW-0805">Transcription regulation</keyword>
<dbReference type="InterPro" id="IPR043425">
    <property type="entry name" value="NusG-like"/>
</dbReference>
<dbReference type="AlphaFoldDB" id="F9UG76"/>
<evidence type="ECO:0000313" key="5">
    <source>
        <dbReference type="EMBL" id="EGV16802.1"/>
    </source>
</evidence>
<accession>F9UG76</accession>
<keyword evidence="3" id="KW-0804">Transcription</keyword>
<dbReference type="Proteomes" id="UP000005459">
    <property type="component" value="Unassembled WGS sequence"/>
</dbReference>
<proteinExistence type="predicted"/>
<evidence type="ECO:0000256" key="2">
    <source>
        <dbReference type="ARBA" id="ARBA00023015"/>
    </source>
</evidence>
<gene>
    <name evidence="5" type="ORF">ThimaDRAFT_3929</name>
</gene>